<dbReference type="AlphaFoldDB" id="B9KYP1"/>
<organism evidence="1 2">
    <name type="scientific">Thermomicrobium roseum (strain ATCC 27502 / DSM 5159 / P-2)</name>
    <dbReference type="NCBI Taxonomy" id="309801"/>
    <lineage>
        <taxon>Bacteria</taxon>
        <taxon>Pseudomonadati</taxon>
        <taxon>Thermomicrobiota</taxon>
        <taxon>Thermomicrobia</taxon>
        <taxon>Thermomicrobiales</taxon>
        <taxon>Thermomicrobiaceae</taxon>
        <taxon>Thermomicrobium</taxon>
    </lineage>
</organism>
<proteinExistence type="predicted"/>
<evidence type="ECO:0000313" key="1">
    <source>
        <dbReference type="EMBL" id="ACM05476.1"/>
    </source>
</evidence>
<dbReference type="EMBL" id="CP001275">
    <property type="protein sequence ID" value="ACM05476.1"/>
    <property type="molecule type" value="Genomic_DNA"/>
</dbReference>
<protein>
    <submittedName>
        <fullName evidence="1">Uncharacterized protein</fullName>
    </submittedName>
</protein>
<dbReference type="Proteomes" id="UP000000447">
    <property type="component" value="Chromosome"/>
</dbReference>
<accession>B9KYP1</accession>
<dbReference type="KEGG" id="tro:trd_0590"/>
<reference evidence="1 2" key="1">
    <citation type="journal article" date="2009" name="PLoS ONE">
        <title>Complete genome sequence of the aerobic CO-oxidizing thermophile Thermomicrobium roseum.</title>
        <authorList>
            <person name="Wu D."/>
            <person name="Raymond J."/>
            <person name="Wu M."/>
            <person name="Chatterji S."/>
            <person name="Ren Q."/>
            <person name="Graham J.E."/>
            <person name="Bryant D.A."/>
            <person name="Robb F."/>
            <person name="Colman A."/>
            <person name="Tallon L.J."/>
            <person name="Badger J.H."/>
            <person name="Madupu R."/>
            <person name="Ward N.L."/>
            <person name="Eisen J.A."/>
        </authorList>
    </citation>
    <scope>NUCLEOTIDE SEQUENCE [LARGE SCALE GENOMIC DNA]</scope>
    <source>
        <strain evidence="2">ATCC 27502 / DSM 5159 / P-2</strain>
    </source>
</reference>
<evidence type="ECO:0000313" key="2">
    <source>
        <dbReference type="Proteomes" id="UP000000447"/>
    </source>
</evidence>
<name>B9KYP1_THERP</name>
<gene>
    <name evidence="1" type="ordered locus">trd_0590</name>
</gene>
<sequence>MINLLASTALTRAQPMNARIVGLDLPRIPSRERGRKALA</sequence>
<keyword evidence="2" id="KW-1185">Reference proteome</keyword>
<dbReference type="HOGENOM" id="CLU_3318422_0_0_0"/>